<comment type="caution">
    <text evidence="10">The sequence shown here is derived from an EMBL/GenBank/DDBJ whole genome shotgun (WGS) entry which is preliminary data.</text>
</comment>
<dbReference type="GO" id="GO:0000030">
    <property type="term" value="F:mannosyltransferase activity"/>
    <property type="evidence" value="ECO:0007669"/>
    <property type="project" value="InterPro"/>
</dbReference>
<keyword evidence="7 8" id="KW-0472">Membrane</keyword>
<protein>
    <recommendedName>
        <fullName evidence="9">ArnT-like N-terminal domain-containing protein</fullName>
    </recommendedName>
</protein>
<evidence type="ECO:0000256" key="5">
    <source>
        <dbReference type="ARBA" id="ARBA00022692"/>
    </source>
</evidence>
<evidence type="ECO:0000256" key="1">
    <source>
        <dbReference type="ARBA" id="ARBA00004651"/>
    </source>
</evidence>
<evidence type="ECO:0000256" key="8">
    <source>
        <dbReference type="SAM" id="Phobius"/>
    </source>
</evidence>
<keyword evidence="3" id="KW-0328">Glycosyltransferase</keyword>
<reference evidence="11" key="1">
    <citation type="submission" date="2017-09" db="EMBL/GenBank/DDBJ databases">
        <title>Depth-based differentiation of microbial function through sediment-hosted aquifers and enrichment of novel symbionts in the deep terrestrial subsurface.</title>
        <authorList>
            <person name="Probst A.J."/>
            <person name="Ladd B."/>
            <person name="Jarett J.K."/>
            <person name="Geller-Mcgrath D.E."/>
            <person name="Sieber C.M.K."/>
            <person name="Emerson J.B."/>
            <person name="Anantharaman K."/>
            <person name="Thomas B.C."/>
            <person name="Malmstrom R."/>
            <person name="Stieglmeier M."/>
            <person name="Klingl A."/>
            <person name="Woyke T."/>
            <person name="Ryan C.M."/>
            <person name="Banfield J.F."/>
        </authorList>
    </citation>
    <scope>NUCLEOTIDE SEQUENCE [LARGE SCALE GENOMIC DNA]</scope>
</reference>
<proteinExistence type="predicted"/>
<feature type="non-terminal residue" evidence="10">
    <location>
        <position position="493"/>
    </location>
</feature>
<dbReference type="Pfam" id="PF02366">
    <property type="entry name" value="PMT"/>
    <property type="match status" value="1"/>
</dbReference>
<feature type="transmembrane region" description="Helical" evidence="8">
    <location>
        <begin position="266"/>
        <end position="286"/>
    </location>
</feature>
<dbReference type="PANTHER" id="PTHR33908:SF11">
    <property type="entry name" value="MEMBRANE PROTEIN"/>
    <property type="match status" value="1"/>
</dbReference>
<dbReference type="GO" id="GO:0005886">
    <property type="term" value="C:plasma membrane"/>
    <property type="evidence" value="ECO:0007669"/>
    <property type="project" value="UniProtKB-SubCell"/>
</dbReference>
<gene>
    <name evidence="10" type="ORF">COY20_03215</name>
</gene>
<dbReference type="EMBL" id="PFNX01000059">
    <property type="protein sequence ID" value="PIZ58748.1"/>
    <property type="molecule type" value="Genomic_DNA"/>
</dbReference>
<evidence type="ECO:0000256" key="3">
    <source>
        <dbReference type="ARBA" id="ARBA00022676"/>
    </source>
</evidence>
<keyword evidence="2" id="KW-1003">Cell membrane</keyword>
<evidence type="ECO:0000313" key="11">
    <source>
        <dbReference type="Proteomes" id="UP000229336"/>
    </source>
</evidence>
<name>A0A2M7TSL8_9BACT</name>
<dbReference type="GO" id="GO:0016763">
    <property type="term" value="F:pentosyltransferase activity"/>
    <property type="evidence" value="ECO:0007669"/>
    <property type="project" value="TreeGrafter"/>
</dbReference>
<organism evidence="10 11">
    <name type="scientific">Candidatus Shapirobacteria bacterium CG_4_10_14_0_2_um_filter_40_12</name>
    <dbReference type="NCBI Taxonomy" id="1974871"/>
    <lineage>
        <taxon>Bacteria</taxon>
        <taxon>Candidatus Shapironibacteriota</taxon>
    </lineage>
</organism>
<dbReference type="InterPro" id="IPR003342">
    <property type="entry name" value="ArnT-like_N"/>
</dbReference>
<evidence type="ECO:0000256" key="4">
    <source>
        <dbReference type="ARBA" id="ARBA00022679"/>
    </source>
</evidence>
<evidence type="ECO:0000313" key="10">
    <source>
        <dbReference type="EMBL" id="PIZ58748.1"/>
    </source>
</evidence>
<comment type="subcellular location">
    <subcellularLocation>
        <location evidence="1">Cell membrane</location>
        <topology evidence="1">Multi-pass membrane protein</topology>
    </subcellularLocation>
</comment>
<keyword evidence="4" id="KW-0808">Transferase</keyword>
<dbReference type="GO" id="GO:0006493">
    <property type="term" value="P:protein O-linked glycosylation"/>
    <property type="evidence" value="ECO:0007669"/>
    <property type="project" value="InterPro"/>
</dbReference>
<sequence length="493" mass="56681">MRYIFLIIFIALFTRLFWINKIPPHLSNDEISIAYDAYSIANSGKDEHGKSWPLLFESHGTYKGPVYAYLLAPLVKIFGNSEVTVRIPSLLSGFLTIWLIGLITFELTKNIKTAYWAAGILAASPYHIIVSRMALETNVALFFLSLGIYLLLQNKKLGGVVALVLSMYTYYTEWVLVPLIFCLFIKKLKFKYSLLGAILSLPLLSDYFISASSGIRANSELLWREAGFQPTIINIIYRFGQNYLSYFNPAYLFFNGNNLLPTGNPWQTGLFLWPMMVPFFIGLTKLNGISKKYWWFFGGWLLISPVTASLTHGGPNMMRNLNTIIPLVIIMSLGAEKMKKWWWGLMGVALIYFGLLYLVNYPIVRADSFQGYKQVAQYIKTIEDTTDSIYIDYRFGDYRTGRGPEYFGVPHLYFGFFNSWDPKIIQNREEVDDGNKFGKYWIGQIDWNKDIYLKDRLYIVSMGNTPTPGAREKLSLEKVFDNFGGVRAFEVWR</sequence>
<feature type="transmembrane region" description="Helical" evidence="8">
    <location>
        <begin position="341"/>
        <end position="359"/>
    </location>
</feature>
<dbReference type="AlphaFoldDB" id="A0A2M7TSL8"/>
<dbReference type="Proteomes" id="UP000229336">
    <property type="component" value="Unassembled WGS sequence"/>
</dbReference>
<dbReference type="InterPro" id="IPR050297">
    <property type="entry name" value="LipidA_mod_glycosyltrf_83"/>
</dbReference>
<feature type="transmembrane region" description="Helical" evidence="8">
    <location>
        <begin position="90"/>
        <end position="108"/>
    </location>
</feature>
<evidence type="ECO:0000256" key="2">
    <source>
        <dbReference type="ARBA" id="ARBA00022475"/>
    </source>
</evidence>
<evidence type="ECO:0000259" key="9">
    <source>
        <dbReference type="Pfam" id="PF02366"/>
    </source>
</evidence>
<feature type="transmembrane region" description="Helical" evidence="8">
    <location>
        <begin position="293"/>
        <end position="311"/>
    </location>
</feature>
<keyword evidence="5 8" id="KW-0812">Transmembrane</keyword>
<feature type="domain" description="ArnT-like N-terminal" evidence="9">
    <location>
        <begin position="8"/>
        <end position="155"/>
    </location>
</feature>
<evidence type="ECO:0000256" key="6">
    <source>
        <dbReference type="ARBA" id="ARBA00022989"/>
    </source>
</evidence>
<keyword evidence="6 8" id="KW-1133">Transmembrane helix</keyword>
<accession>A0A2M7TSL8</accession>
<feature type="transmembrane region" description="Helical" evidence="8">
    <location>
        <begin position="158"/>
        <end position="185"/>
    </location>
</feature>
<dbReference type="PANTHER" id="PTHR33908">
    <property type="entry name" value="MANNOSYLTRANSFERASE YKCB-RELATED"/>
    <property type="match status" value="1"/>
</dbReference>
<feature type="transmembrane region" description="Helical" evidence="8">
    <location>
        <begin position="129"/>
        <end position="152"/>
    </location>
</feature>
<dbReference type="GO" id="GO:0009103">
    <property type="term" value="P:lipopolysaccharide biosynthetic process"/>
    <property type="evidence" value="ECO:0007669"/>
    <property type="project" value="UniProtKB-ARBA"/>
</dbReference>
<evidence type="ECO:0000256" key="7">
    <source>
        <dbReference type="ARBA" id="ARBA00023136"/>
    </source>
</evidence>
<feature type="transmembrane region" description="Helical" evidence="8">
    <location>
        <begin position="192"/>
        <end position="215"/>
    </location>
</feature>